<reference evidence="2 3" key="1">
    <citation type="submission" date="2023-03" db="EMBL/GenBank/DDBJ databases">
        <title>High recombination rates correlate with genetic variation in Cardiocondyla obscurior ants.</title>
        <authorList>
            <person name="Errbii M."/>
        </authorList>
    </citation>
    <scope>NUCLEOTIDE SEQUENCE [LARGE SCALE GENOMIC DNA]</scope>
    <source>
        <strain evidence="2">Alpha-2009</strain>
        <tissue evidence="2">Whole body</tissue>
    </source>
</reference>
<evidence type="ECO:0000313" key="2">
    <source>
        <dbReference type="EMBL" id="KAL0127290.1"/>
    </source>
</evidence>
<dbReference type="EMBL" id="JADYXP020000004">
    <property type="protein sequence ID" value="KAL0127290.1"/>
    <property type="molecule type" value="Genomic_DNA"/>
</dbReference>
<evidence type="ECO:0000256" key="1">
    <source>
        <dbReference type="SAM" id="MobiDB-lite"/>
    </source>
</evidence>
<dbReference type="AlphaFoldDB" id="A0AAW2GKZ8"/>
<feature type="compositionally biased region" description="Basic and acidic residues" evidence="1">
    <location>
        <begin position="47"/>
        <end position="57"/>
    </location>
</feature>
<protein>
    <submittedName>
        <fullName evidence="2">Uncharacterized protein</fullName>
    </submittedName>
</protein>
<gene>
    <name evidence="2" type="ORF">PUN28_005516</name>
</gene>
<proteinExistence type="predicted"/>
<dbReference type="Proteomes" id="UP001430953">
    <property type="component" value="Unassembled WGS sequence"/>
</dbReference>
<organism evidence="2 3">
    <name type="scientific">Cardiocondyla obscurior</name>
    <dbReference type="NCBI Taxonomy" id="286306"/>
    <lineage>
        <taxon>Eukaryota</taxon>
        <taxon>Metazoa</taxon>
        <taxon>Ecdysozoa</taxon>
        <taxon>Arthropoda</taxon>
        <taxon>Hexapoda</taxon>
        <taxon>Insecta</taxon>
        <taxon>Pterygota</taxon>
        <taxon>Neoptera</taxon>
        <taxon>Endopterygota</taxon>
        <taxon>Hymenoptera</taxon>
        <taxon>Apocrita</taxon>
        <taxon>Aculeata</taxon>
        <taxon>Formicoidea</taxon>
        <taxon>Formicidae</taxon>
        <taxon>Myrmicinae</taxon>
        <taxon>Cardiocondyla</taxon>
    </lineage>
</organism>
<feature type="compositionally biased region" description="Basic residues" evidence="1">
    <location>
        <begin position="67"/>
        <end position="76"/>
    </location>
</feature>
<name>A0AAW2GKZ8_9HYME</name>
<keyword evidence="3" id="KW-1185">Reference proteome</keyword>
<comment type="caution">
    <text evidence="2">The sequence shown here is derived from an EMBL/GenBank/DDBJ whole genome shotgun (WGS) entry which is preliminary data.</text>
</comment>
<evidence type="ECO:0000313" key="3">
    <source>
        <dbReference type="Proteomes" id="UP001430953"/>
    </source>
</evidence>
<sequence>MNVNFSTHDEYNLRNFYITFCCSLLKKLLGYRIIHAGSQPANPVARNVHDDDAESKVRGVVQDATRRINKRNKRGK</sequence>
<feature type="region of interest" description="Disordered" evidence="1">
    <location>
        <begin position="42"/>
        <end position="76"/>
    </location>
</feature>
<accession>A0AAW2GKZ8</accession>